<dbReference type="RefSeq" id="WP_013679894.1">
    <property type="nucleotide sequence ID" value="NC_015315.1"/>
</dbReference>
<feature type="transmembrane region" description="Helical" evidence="1">
    <location>
        <begin position="112"/>
        <end position="132"/>
    </location>
</feature>
<evidence type="ECO:0000313" key="2">
    <source>
        <dbReference type="EMBL" id="AEA12558.1"/>
    </source>
</evidence>
<sequence>MRRLPLLAYILIVATSFTGSLTAGLGEGLDLGSSWPGAPAALLAQLAGGSVEPLHRILTVLAGVAVLAAFLANLRRNAPASAGMLASLIATALTGRLILLALAGQLSPPFDLLVYPANNLLALSSASFALALAVDSEIPWRRPVLLRGAAFWAATASALGAFLLGFQKVERVDVLSGPPVLRAALGLHIAAALLAIALAMSAYKHRAGNGALQKAVLWAAAAQALIGPVVLIGDLSSYWSPGFPVALHTAAAHLLASTCIVAYVRSRRA</sequence>
<feature type="transmembrane region" description="Helical" evidence="1">
    <location>
        <begin position="144"/>
        <end position="164"/>
    </location>
</feature>
<accession>F2L076</accession>
<dbReference type="Proteomes" id="UP000008138">
    <property type="component" value="Chromosome"/>
</dbReference>
<organism evidence="2 3">
    <name type="scientific">Thermoproteus uzoniensis (strain 768-20)</name>
    <dbReference type="NCBI Taxonomy" id="999630"/>
    <lineage>
        <taxon>Archaea</taxon>
        <taxon>Thermoproteota</taxon>
        <taxon>Thermoprotei</taxon>
        <taxon>Thermoproteales</taxon>
        <taxon>Thermoproteaceae</taxon>
        <taxon>Thermoproteus</taxon>
    </lineage>
</organism>
<dbReference type="STRING" id="999630.TUZN_1078"/>
<reference evidence="2 3" key="1">
    <citation type="journal article" date="2011" name="J. Bacteriol.">
        <title>Complete genome sequence of the thermoacidophilic crenarchaeon Thermoproteus uzoniensis 768-20.</title>
        <authorList>
            <person name="Mardanov A.V."/>
            <person name="Gumerov V.M."/>
            <person name="Beletsky A.V."/>
            <person name="Prokofeva M.I."/>
            <person name="Bonch-Osmolovskaya E.A."/>
            <person name="Ravin N.V."/>
            <person name="Skryabin K.G."/>
        </authorList>
    </citation>
    <scope>NUCLEOTIDE SEQUENCE [LARGE SCALE GENOMIC DNA]</scope>
    <source>
        <strain evidence="2 3">768-20</strain>
    </source>
</reference>
<feature type="transmembrane region" description="Helical" evidence="1">
    <location>
        <begin position="245"/>
        <end position="264"/>
    </location>
</feature>
<proteinExistence type="predicted"/>
<dbReference type="EMBL" id="CP002590">
    <property type="protein sequence ID" value="AEA12558.1"/>
    <property type="molecule type" value="Genomic_DNA"/>
</dbReference>
<gene>
    <name evidence="2" type="ordered locus">TUZN_1078</name>
</gene>
<name>F2L076_THEU7</name>
<reference key="2">
    <citation type="submission" date="2011-03" db="EMBL/GenBank/DDBJ databases">
        <title>Complete genome sequence of the thermoacidophilic crenarchaeon Thermoproteus uzoniensis 768-20.</title>
        <authorList>
            <person name="Mardanov A.V."/>
            <person name="Gumerov V.M."/>
            <person name="Beletsky A.V."/>
            <person name="Prokofeva M.I."/>
            <person name="Bonch-Osmolovskaya E.A."/>
            <person name="Ravin N.V."/>
            <person name="Skryabin K.G."/>
        </authorList>
    </citation>
    <scope>NUCLEOTIDE SEQUENCE</scope>
    <source>
        <strain>768-20</strain>
    </source>
</reference>
<dbReference type="eggNOG" id="arCOG03699">
    <property type="taxonomic scope" value="Archaea"/>
</dbReference>
<feature type="transmembrane region" description="Helical" evidence="1">
    <location>
        <begin position="215"/>
        <end position="233"/>
    </location>
</feature>
<dbReference type="KEGG" id="tuz:TUZN_1078"/>
<dbReference type="OrthoDB" id="29266at2157"/>
<evidence type="ECO:0000256" key="1">
    <source>
        <dbReference type="SAM" id="Phobius"/>
    </source>
</evidence>
<dbReference type="HOGENOM" id="CLU_1021643_0_0_2"/>
<keyword evidence="1" id="KW-1133">Transmembrane helix</keyword>
<feature type="transmembrane region" description="Helical" evidence="1">
    <location>
        <begin position="54"/>
        <end position="72"/>
    </location>
</feature>
<keyword evidence="1" id="KW-0812">Transmembrane</keyword>
<feature type="transmembrane region" description="Helical" evidence="1">
    <location>
        <begin position="184"/>
        <end position="203"/>
    </location>
</feature>
<evidence type="ECO:0000313" key="3">
    <source>
        <dbReference type="Proteomes" id="UP000008138"/>
    </source>
</evidence>
<feature type="transmembrane region" description="Helical" evidence="1">
    <location>
        <begin position="84"/>
        <end position="106"/>
    </location>
</feature>
<protein>
    <submittedName>
        <fullName evidence="2">Respiratory chain protein</fullName>
    </submittedName>
</protein>
<keyword evidence="1" id="KW-0472">Membrane</keyword>
<dbReference type="AlphaFoldDB" id="F2L076"/>
<dbReference type="GeneID" id="10360607"/>
<keyword evidence="3" id="KW-1185">Reference proteome</keyword>